<accession>A0ABW8NHW8</accession>
<evidence type="ECO:0000313" key="22">
    <source>
        <dbReference type="EMBL" id="MFK4752554.1"/>
    </source>
</evidence>
<evidence type="ECO:0000256" key="18">
    <source>
        <dbReference type="ARBA" id="ARBA00031026"/>
    </source>
</evidence>
<keyword evidence="11 20" id="KW-0274">FAD</keyword>
<evidence type="ECO:0000256" key="14">
    <source>
        <dbReference type="ARBA" id="ARBA00022984"/>
    </source>
</evidence>
<dbReference type="Gene3D" id="3.90.78.10">
    <property type="entry name" value="UDP-N-acetylenolpyruvoylglucosamine reductase, C-terminal domain"/>
    <property type="match status" value="1"/>
</dbReference>
<dbReference type="Pfam" id="PF01565">
    <property type="entry name" value="FAD_binding_4"/>
    <property type="match status" value="1"/>
</dbReference>
<evidence type="ECO:0000256" key="1">
    <source>
        <dbReference type="ARBA" id="ARBA00001974"/>
    </source>
</evidence>
<evidence type="ECO:0000256" key="16">
    <source>
        <dbReference type="ARBA" id="ARBA00023306"/>
    </source>
</evidence>
<dbReference type="EMBL" id="JBBKTX010000009">
    <property type="protein sequence ID" value="MFK4752554.1"/>
    <property type="molecule type" value="Genomic_DNA"/>
</dbReference>
<evidence type="ECO:0000256" key="7">
    <source>
        <dbReference type="ARBA" id="ARBA00015188"/>
    </source>
</evidence>
<dbReference type="Gene3D" id="3.30.465.10">
    <property type="match status" value="1"/>
</dbReference>
<protein>
    <recommendedName>
        <fullName evidence="7 20">UDP-N-acetylenolpyruvoylglucosamine reductase</fullName>
        <ecNumber evidence="6 20">1.3.1.98</ecNumber>
    </recommendedName>
    <alternativeName>
        <fullName evidence="18 20">UDP-N-acetylmuramate dehydrogenase</fullName>
    </alternativeName>
</protein>
<evidence type="ECO:0000256" key="5">
    <source>
        <dbReference type="ARBA" id="ARBA00010485"/>
    </source>
</evidence>
<dbReference type="Gene3D" id="3.30.43.10">
    <property type="entry name" value="Uridine Diphospho-n-acetylenolpyruvylglucosamine Reductase, domain 2"/>
    <property type="match status" value="1"/>
</dbReference>
<evidence type="ECO:0000256" key="11">
    <source>
        <dbReference type="ARBA" id="ARBA00022827"/>
    </source>
</evidence>
<evidence type="ECO:0000256" key="8">
    <source>
        <dbReference type="ARBA" id="ARBA00022490"/>
    </source>
</evidence>
<keyword evidence="9 20" id="KW-0132">Cell division</keyword>
<feature type="active site" evidence="20">
    <location>
        <position position="167"/>
    </location>
</feature>
<evidence type="ECO:0000256" key="6">
    <source>
        <dbReference type="ARBA" id="ARBA00012518"/>
    </source>
</evidence>
<dbReference type="InterPro" id="IPR011601">
    <property type="entry name" value="MurB_C"/>
</dbReference>
<comment type="function">
    <text evidence="2 20">Cell wall formation.</text>
</comment>
<evidence type="ECO:0000256" key="3">
    <source>
        <dbReference type="ARBA" id="ARBA00004496"/>
    </source>
</evidence>
<gene>
    <name evidence="20 22" type="primary">murB</name>
    <name evidence="22" type="ORF">WG929_09070</name>
</gene>
<dbReference type="InterPro" id="IPR016169">
    <property type="entry name" value="FAD-bd_PCMH_sub2"/>
</dbReference>
<evidence type="ECO:0000256" key="17">
    <source>
        <dbReference type="ARBA" id="ARBA00023316"/>
    </source>
</evidence>
<dbReference type="PANTHER" id="PTHR21071:SF4">
    <property type="entry name" value="UDP-N-ACETYLENOLPYRUVOYLGLUCOSAMINE REDUCTASE"/>
    <property type="match status" value="1"/>
</dbReference>
<dbReference type="InterPro" id="IPR036318">
    <property type="entry name" value="FAD-bd_PCMH-like_sf"/>
</dbReference>
<evidence type="ECO:0000256" key="13">
    <source>
        <dbReference type="ARBA" id="ARBA00022960"/>
    </source>
</evidence>
<feature type="domain" description="FAD-binding PCMH-type" evidence="21">
    <location>
        <begin position="20"/>
        <end position="191"/>
    </location>
</feature>
<reference evidence="22 23" key="1">
    <citation type="submission" date="2024-03" db="EMBL/GenBank/DDBJ databases">
        <title>High-quality draft genome sequence of Oceanobacter sp. wDCs-4.</title>
        <authorList>
            <person name="Dong C."/>
        </authorList>
    </citation>
    <scope>NUCLEOTIDE SEQUENCE [LARGE SCALE GENOMIC DNA]</scope>
    <source>
        <strain evidence="23">wDCs-4</strain>
    </source>
</reference>
<comment type="similarity">
    <text evidence="5 20">Belongs to the MurB family.</text>
</comment>
<dbReference type="PANTHER" id="PTHR21071">
    <property type="entry name" value="UDP-N-ACETYLENOLPYRUVOYLGLUCOSAMINE REDUCTASE"/>
    <property type="match status" value="1"/>
</dbReference>
<evidence type="ECO:0000256" key="10">
    <source>
        <dbReference type="ARBA" id="ARBA00022630"/>
    </source>
</evidence>
<dbReference type="Pfam" id="PF02873">
    <property type="entry name" value="MurB_C"/>
    <property type="match status" value="1"/>
</dbReference>
<dbReference type="EC" id="1.3.1.98" evidence="6 20"/>
<evidence type="ECO:0000256" key="9">
    <source>
        <dbReference type="ARBA" id="ARBA00022618"/>
    </source>
</evidence>
<dbReference type="SUPFAM" id="SSF56194">
    <property type="entry name" value="Uridine diphospho-N-Acetylenolpyruvylglucosamine reductase, MurB, C-terminal domain"/>
    <property type="match status" value="1"/>
</dbReference>
<dbReference type="NCBIfam" id="NF000755">
    <property type="entry name" value="PRK00046.1"/>
    <property type="match status" value="1"/>
</dbReference>
<dbReference type="HAMAP" id="MF_00037">
    <property type="entry name" value="MurB"/>
    <property type="match status" value="1"/>
</dbReference>
<keyword evidence="12 20" id="KW-0521">NADP</keyword>
<evidence type="ECO:0000256" key="20">
    <source>
        <dbReference type="HAMAP-Rule" id="MF_00037"/>
    </source>
</evidence>
<dbReference type="GO" id="GO:0008762">
    <property type="term" value="F:UDP-N-acetylmuramate dehydrogenase activity"/>
    <property type="evidence" value="ECO:0007669"/>
    <property type="project" value="UniProtKB-EC"/>
</dbReference>
<dbReference type="InterPro" id="IPR016167">
    <property type="entry name" value="FAD-bd_PCMH_sub1"/>
</dbReference>
<keyword evidence="17 20" id="KW-0961">Cell wall biogenesis/degradation</keyword>
<evidence type="ECO:0000313" key="23">
    <source>
        <dbReference type="Proteomes" id="UP001620597"/>
    </source>
</evidence>
<organism evidence="22 23">
    <name type="scientific">Oceanobacter antarcticus</name>
    <dbReference type="NCBI Taxonomy" id="3133425"/>
    <lineage>
        <taxon>Bacteria</taxon>
        <taxon>Pseudomonadati</taxon>
        <taxon>Pseudomonadota</taxon>
        <taxon>Gammaproteobacteria</taxon>
        <taxon>Oceanospirillales</taxon>
        <taxon>Oceanospirillaceae</taxon>
        <taxon>Oceanobacter</taxon>
    </lineage>
</organism>
<dbReference type="Proteomes" id="UP001620597">
    <property type="component" value="Unassembled WGS sequence"/>
</dbReference>
<dbReference type="InterPro" id="IPR036635">
    <property type="entry name" value="MurB_C_sf"/>
</dbReference>
<keyword evidence="10 20" id="KW-0285">Flavoprotein</keyword>
<comment type="pathway">
    <text evidence="4 20">Cell wall biogenesis; peptidoglycan biosynthesis.</text>
</comment>
<name>A0ABW8NHW8_9GAMM</name>
<dbReference type="SUPFAM" id="SSF56176">
    <property type="entry name" value="FAD-binding/transporter-associated domain-like"/>
    <property type="match status" value="1"/>
</dbReference>
<comment type="caution">
    <text evidence="22">The sequence shown here is derived from an EMBL/GenBank/DDBJ whole genome shotgun (WGS) entry which is preliminary data.</text>
</comment>
<dbReference type="PROSITE" id="PS51387">
    <property type="entry name" value="FAD_PCMH"/>
    <property type="match status" value="1"/>
</dbReference>
<comment type="catalytic activity">
    <reaction evidence="19 20">
        <text>UDP-N-acetyl-alpha-D-muramate + NADP(+) = UDP-N-acetyl-3-O-(1-carboxyvinyl)-alpha-D-glucosamine + NADPH + H(+)</text>
        <dbReference type="Rhea" id="RHEA:12248"/>
        <dbReference type="ChEBI" id="CHEBI:15378"/>
        <dbReference type="ChEBI" id="CHEBI:57783"/>
        <dbReference type="ChEBI" id="CHEBI:58349"/>
        <dbReference type="ChEBI" id="CHEBI:68483"/>
        <dbReference type="ChEBI" id="CHEBI:70757"/>
        <dbReference type="EC" id="1.3.1.98"/>
    </reaction>
</comment>
<sequence>MIHPEGIRSDVDLSAMNTLALPGCSDYFSRFESASELLDCVEWAFAQQLPIRMLGGGSNVLMPPRVSGLVLQSGMTSIAIRSATKEMISVAVDAGVCWHDWVLKSLSFGHGLENLALIPGTVGAAPIQNIGAYGVEVAELIEQVEGFQLSTRQWRILSRQECRFDYRDSIFRHELADDFIVVRVVFSLRRQFIANISYAPLAHWAAEYLSDKNKPMLTPEALVSAVCAIRQTRLPDPLQLPNAGSFFKNPLVTGVMAAELKACYPDVPLYPARLKQQQKLAAGWLIDQCGWRGRGLGPVRMHQQQALVLTAPEPATLAQVQALQQAVADSVRARFGVELEPEPRIFGD</sequence>
<feature type="active site" evidence="20">
    <location>
        <position position="342"/>
    </location>
</feature>
<keyword evidence="15 20" id="KW-0560">Oxidoreductase</keyword>
<evidence type="ECO:0000256" key="12">
    <source>
        <dbReference type="ARBA" id="ARBA00022857"/>
    </source>
</evidence>
<proteinExistence type="inferred from homology"/>
<keyword evidence="13 20" id="KW-0133">Cell shape</keyword>
<evidence type="ECO:0000256" key="4">
    <source>
        <dbReference type="ARBA" id="ARBA00004752"/>
    </source>
</evidence>
<feature type="active site" description="Proton donor" evidence="20">
    <location>
        <position position="245"/>
    </location>
</feature>
<keyword evidence="23" id="KW-1185">Reference proteome</keyword>
<dbReference type="InterPro" id="IPR003170">
    <property type="entry name" value="MurB"/>
</dbReference>
<keyword evidence="8 20" id="KW-0963">Cytoplasm</keyword>
<evidence type="ECO:0000259" key="21">
    <source>
        <dbReference type="PROSITE" id="PS51387"/>
    </source>
</evidence>
<comment type="cofactor">
    <cofactor evidence="1 20">
        <name>FAD</name>
        <dbReference type="ChEBI" id="CHEBI:57692"/>
    </cofactor>
</comment>
<dbReference type="NCBIfam" id="TIGR00179">
    <property type="entry name" value="murB"/>
    <property type="match status" value="1"/>
</dbReference>
<evidence type="ECO:0000256" key="19">
    <source>
        <dbReference type="ARBA" id="ARBA00048914"/>
    </source>
</evidence>
<evidence type="ECO:0000256" key="15">
    <source>
        <dbReference type="ARBA" id="ARBA00023002"/>
    </source>
</evidence>
<keyword evidence="14 20" id="KW-0573">Peptidoglycan synthesis</keyword>
<dbReference type="RefSeq" id="WP_416205776.1">
    <property type="nucleotide sequence ID" value="NZ_JBBKTX010000009.1"/>
</dbReference>
<keyword evidence="16 20" id="KW-0131">Cell cycle</keyword>
<dbReference type="InterPro" id="IPR006094">
    <property type="entry name" value="Oxid_FAD_bind_N"/>
</dbReference>
<evidence type="ECO:0000256" key="2">
    <source>
        <dbReference type="ARBA" id="ARBA00003921"/>
    </source>
</evidence>
<dbReference type="InterPro" id="IPR016166">
    <property type="entry name" value="FAD-bd_PCMH"/>
</dbReference>
<comment type="subcellular location">
    <subcellularLocation>
        <location evidence="3 20">Cytoplasm</location>
    </subcellularLocation>
</comment>